<proteinExistence type="predicted"/>
<reference evidence="1" key="2">
    <citation type="journal article" date="2015" name="Fish Shellfish Immunol.">
        <title>Early steps in the European eel (Anguilla anguilla)-Vibrio vulnificus interaction in the gills: Role of the RtxA13 toxin.</title>
        <authorList>
            <person name="Callol A."/>
            <person name="Pajuelo D."/>
            <person name="Ebbesson L."/>
            <person name="Teles M."/>
            <person name="MacKenzie S."/>
            <person name="Amaro C."/>
        </authorList>
    </citation>
    <scope>NUCLEOTIDE SEQUENCE</scope>
</reference>
<name>A0A0E9USC3_ANGAN</name>
<organism evidence="1">
    <name type="scientific">Anguilla anguilla</name>
    <name type="common">European freshwater eel</name>
    <name type="synonym">Muraena anguilla</name>
    <dbReference type="NCBI Taxonomy" id="7936"/>
    <lineage>
        <taxon>Eukaryota</taxon>
        <taxon>Metazoa</taxon>
        <taxon>Chordata</taxon>
        <taxon>Craniata</taxon>
        <taxon>Vertebrata</taxon>
        <taxon>Euteleostomi</taxon>
        <taxon>Actinopterygii</taxon>
        <taxon>Neopterygii</taxon>
        <taxon>Teleostei</taxon>
        <taxon>Anguilliformes</taxon>
        <taxon>Anguillidae</taxon>
        <taxon>Anguilla</taxon>
    </lineage>
</organism>
<accession>A0A0E9USC3</accession>
<dbReference type="AlphaFoldDB" id="A0A0E9USC3"/>
<dbReference type="EMBL" id="GBXM01039838">
    <property type="protein sequence ID" value="JAH68739.1"/>
    <property type="molecule type" value="Transcribed_RNA"/>
</dbReference>
<reference evidence="1" key="1">
    <citation type="submission" date="2014-11" db="EMBL/GenBank/DDBJ databases">
        <authorList>
            <person name="Amaro Gonzalez C."/>
        </authorList>
    </citation>
    <scope>NUCLEOTIDE SEQUENCE</scope>
</reference>
<sequence length="31" mass="3663">MYLYFANVAVQLDCVQKKLCQNNQNPVLEFE</sequence>
<protein>
    <submittedName>
        <fullName evidence="1">Uncharacterized protein</fullName>
    </submittedName>
</protein>
<evidence type="ECO:0000313" key="1">
    <source>
        <dbReference type="EMBL" id="JAH68739.1"/>
    </source>
</evidence>